<feature type="region of interest" description="Disordered" evidence="9">
    <location>
        <begin position="601"/>
        <end position="748"/>
    </location>
</feature>
<evidence type="ECO:0000256" key="9">
    <source>
        <dbReference type="SAM" id="MobiDB-lite"/>
    </source>
</evidence>
<keyword evidence="6 8" id="KW-0460">Magnesium</keyword>
<dbReference type="GO" id="GO:0036297">
    <property type="term" value="P:interstrand cross-link repair"/>
    <property type="evidence" value="ECO:0007669"/>
    <property type="project" value="InterPro"/>
</dbReference>
<comment type="catalytic activity">
    <reaction evidence="1 8">
        <text>Hydrolytically removes 5'-nucleotides successively from the 3'-hydroxy termini of 3'-hydroxy-terminated oligonucleotides.</text>
        <dbReference type="EC" id="3.1.4.1"/>
    </reaction>
</comment>
<accession>A0A2V0NM20</accession>
<evidence type="ECO:0000256" key="7">
    <source>
        <dbReference type="ARBA" id="ARBA00023211"/>
    </source>
</evidence>
<dbReference type="PANTHER" id="PTHR15749:SF4">
    <property type="entry name" value="FANCONI-ASSOCIATED NUCLEASE 1"/>
    <property type="match status" value="1"/>
</dbReference>
<dbReference type="GO" id="GO:0016818">
    <property type="term" value="F:hydrolase activity, acting on acid anhydrides, in phosphorus-containing anhydrides"/>
    <property type="evidence" value="ECO:0007669"/>
    <property type="project" value="InterPro"/>
</dbReference>
<feature type="compositionally biased region" description="Low complexity" evidence="9">
    <location>
        <begin position="626"/>
        <end position="649"/>
    </location>
</feature>
<feature type="compositionally biased region" description="Low complexity" evidence="9">
    <location>
        <begin position="734"/>
        <end position="745"/>
    </location>
</feature>
<keyword evidence="13" id="KW-1185">Reference proteome</keyword>
<dbReference type="Gene3D" id="3.30.70.2330">
    <property type="match status" value="1"/>
</dbReference>
<dbReference type="InterPro" id="IPR011856">
    <property type="entry name" value="tRNA_endonuc-like_dom_sf"/>
</dbReference>
<feature type="compositionally biased region" description="Low complexity" evidence="9">
    <location>
        <begin position="79"/>
        <end position="103"/>
    </location>
</feature>
<dbReference type="Proteomes" id="UP000247498">
    <property type="component" value="Unassembled WGS sequence"/>
</dbReference>
<evidence type="ECO:0000256" key="1">
    <source>
        <dbReference type="ARBA" id="ARBA00000983"/>
    </source>
</evidence>
<dbReference type="Gene3D" id="3.40.1350.10">
    <property type="match status" value="1"/>
</dbReference>
<dbReference type="SMART" id="SM00990">
    <property type="entry name" value="VRR_NUC"/>
    <property type="match status" value="1"/>
</dbReference>
<organism evidence="12 13">
    <name type="scientific">Raphidocelis subcapitata</name>
    <dbReference type="NCBI Taxonomy" id="307507"/>
    <lineage>
        <taxon>Eukaryota</taxon>
        <taxon>Viridiplantae</taxon>
        <taxon>Chlorophyta</taxon>
        <taxon>core chlorophytes</taxon>
        <taxon>Chlorophyceae</taxon>
        <taxon>CS clade</taxon>
        <taxon>Sphaeropleales</taxon>
        <taxon>Selenastraceae</taxon>
        <taxon>Raphidocelis</taxon>
    </lineage>
</organism>
<feature type="compositionally biased region" description="Low complexity" evidence="9">
    <location>
        <begin position="1"/>
        <end position="14"/>
    </location>
</feature>
<evidence type="ECO:0000256" key="5">
    <source>
        <dbReference type="ARBA" id="ARBA00022801"/>
    </source>
</evidence>
<dbReference type="Pfam" id="PF21170">
    <property type="entry name" value="FAN1_TPR"/>
    <property type="match status" value="1"/>
</dbReference>
<dbReference type="AlphaFoldDB" id="A0A2V0NM20"/>
<dbReference type="EC" id="3.1.4.1" evidence="8"/>
<dbReference type="Pfam" id="PF08797">
    <property type="entry name" value="HIRAN"/>
    <property type="match status" value="1"/>
</dbReference>
<keyword evidence="4 8" id="KW-0479">Metal-binding</keyword>
<proteinExistence type="inferred from homology"/>
<comment type="subcellular location">
    <subcellularLocation>
        <location evidence="8">Nucleus</location>
    </subcellularLocation>
</comment>
<dbReference type="InterPro" id="IPR033315">
    <property type="entry name" value="Fan1-like"/>
</dbReference>
<dbReference type="InParanoid" id="A0A2V0NM20"/>
<dbReference type="FunCoup" id="A0A2V0NM20">
    <property type="interactions" value="1504"/>
</dbReference>
<dbReference type="EMBL" id="BDRX01000003">
    <property type="protein sequence ID" value="GBF88189.1"/>
    <property type="molecule type" value="Genomic_DNA"/>
</dbReference>
<feature type="region of interest" description="Disordered" evidence="9">
    <location>
        <begin position="286"/>
        <end position="306"/>
    </location>
</feature>
<evidence type="ECO:0000256" key="3">
    <source>
        <dbReference type="ARBA" id="ARBA00022722"/>
    </source>
</evidence>
<dbReference type="PANTHER" id="PTHR15749">
    <property type="entry name" value="FANCONI-ASSOCIATED NUCLEASE 1"/>
    <property type="match status" value="1"/>
</dbReference>
<evidence type="ECO:0000313" key="12">
    <source>
        <dbReference type="EMBL" id="GBF88189.1"/>
    </source>
</evidence>
<gene>
    <name evidence="12" type="ORF">Rsub_00901</name>
</gene>
<dbReference type="SMART" id="SM00910">
    <property type="entry name" value="HIRAN"/>
    <property type="match status" value="1"/>
</dbReference>
<comment type="cofactor">
    <cofactor evidence="8">
        <name>Mg(2+)</name>
        <dbReference type="ChEBI" id="CHEBI:18420"/>
    </cofactor>
    <cofactor evidence="8">
        <name>Mn(2+)</name>
        <dbReference type="ChEBI" id="CHEBI:29035"/>
    </cofactor>
</comment>
<dbReference type="GO" id="GO:0008270">
    <property type="term" value="F:zinc ion binding"/>
    <property type="evidence" value="ECO:0007669"/>
    <property type="project" value="InterPro"/>
</dbReference>
<dbReference type="GO" id="GO:0017108">
    <property type="term" value="F:5'-flap endonuclease activity"/>
    <property type="evidence" value="ECO:0007669"/>
    <property type="project" value="TreeGrafter"/>
</dbReference>
<dbReference type="GO" id="GO:0070336">
    <property type="term" value="F:flap-structured DNA binding"/>
    <property type="evidence" value="ECO:0007669"/>
    <property type="project" value="TreeGrafter"/>
</dbReference>
<feature type="compositionally biased region" description="Low complexity" evidence="9">
    <location>
        <begin position="657"/>
        <end position="667"/>
    </location>
</feature>
<dbReference type="InterPro" id="IPR049126">
    <property type="entry name" value="FAN1-like_TPR"/>
</dbReference>
<protein>
    <recommendedName>
        <fullName evidence="8">Fanconi-associated nuclease</fullName>
        <ecNumber evidence="8">3.1.4.1</ecNumber>
    </recommendedName>
</protein>
<dbReference type="InterPro" id="IPR014905">
    <property type="entry name" value="HIRAN"/>
</dbReference>
<dbReference type="OrthoDB" id="76364at2759"/>
<evidence type="ECO:0000256" key="4">
    <source>
        <dbReference type="ARBA" id="ARBA00022723"/>
    </source>
</evidence>
<dbReference type="InterPro" id="IPR014883">
    <property type="entry name" value="VRR_NUC"/>
</dbReference>
<dbReference type="InterPro" id="IPR049132">
    <property type="entry name" value="FAN1-like_euk"/>
</dbReference>
<feature type="region of interest" description="Disordered" evidence="9">
    <location>
        <begin position="1"/>
        <end position="129"/>
    </location>
</feature>
<feature type="compositionally biased region" description="Basic and acidic residues" evidence="9">
    <location>
        <begin position="691"/>
        <end position="717"/>
    </location>
</feature>
<comment type="caution">
    <text evidence="12">The sequence shown here is derived from an EMBL/GenBank/DDBJ whole genome shotgun (WGS) entry which is preliminary data.</text>
</comment>
<keyword evidence="8" id="KW-0234">DNA repair</keyword>
<keyword evidence="3 8" id="KW-0540">Nuclease</keyword>
<feature type="domain" description="VRR-NUC" evidence="11">
    <location>
        <begin position="979"/>
        <end position="1093"/>
    </location>
</feature>
<dbReference type="GO" id="GO:0005634">
    <property type="term" value="C:nucleus"/>
    <property type="evidence" value="ECO:0007669"/>
    <property type="project" value="UniProtKB-SubCell"/>
</dbReference>
<reference evidence="12 13" key="1">
    <citation type="journal article" date="2018" name="Sci. Rep.">
        <title>Raphidocelis subcapitata (=Pseudokirchneriella subcapitata) provides an insight into genome evolution and environmental adaptations in the Sphaeropleales.</title>
        <authorList>
            <person name="Suzuki S."/>
            <person name="Yamaguchi H."/>
            <person name="Nakajima N."/>
            <person name="Kawachi M."/>
        </authorList>
    </citation>
    <scope>NUCLEOTIDE SEQUENCE [LARGE SCALE GENOMIC DNA]</scope>
    <source>
        <strain evidence="12 13">NIES-35</strain>
    </source>
</reference>
<keyword evidence="5 8" id="KW-0378">Hydrolase</keyword>
<name>A0A2V0NM20_9CHLO</name>
<evidence type="ECO:0000259" key="10">
    <source>
        <dbReference type="SMART" id="SM00910"/>
    </source>
</evidence>
<feature type="compositionally biased region" description="Gly residues" evidence="9">
    <location>
        <begin position="30"/>
        <end position="48"/>
    </location>
</feature>
<keyword evidence="8" id="KW-0227">DNA damage</keyword>
<dbReference type="STRING" id="307507.A0A2V0NM20"/>
<feature type="domain" description="HIRAN" evidence="10">
    <location>
        <begin position="173"/>
        <end position="283"/>
    </location>
</feature>
<comment type="function">
    <text evidence="8">Nuclease required for the repair of DNA interstrand cross-links (ICL). Acts as a 5'-3' exonuclease that anchors at a cut end of DNA and cleaves DNA successively at every third nucleotide, allowing to excise an ICL from one strand through flanking incisions.</text>
</comment>
<keyword evidence="8" id="KW-0539">Nucleus</keyword>
<evidence type="ECO:0000313" key="13">
    <source>
        <dbReference type="Proteomes" id="UP000247498"/>
    </source>
</evidence>
<sequence>MALRGQGSLQSLLGRQDRRSAAGKRSSEGAGRGGSGGASSGQHGGASSSGGRPPPMQQGSITSFFAPDPKRRCAGSEDAGTSAAPGASAAGKLEQGARSASSAGGAGNHSPSDSASAPPPAPPAPAAALQPSCAVDTAAAPALPSADAAAAALGGSALVDPAASSAAAVEGRSWSLEARIVGRRHARARAAARELTPASRLALRRDPDNCADANAIQVLWLPSLGGGPAEAAGTAVGHLPASVACHLAPLLDAGRVAVESVSLAAGTVDTLRITLVLQRRSALASGSQQRADGSDSGGEGEVDDGSDVEAAVECATAAGAEAFGSARPLVEGFEAVRRRVRERDAHLLDAAEWGLLEALAALPPEPLGLALRLLLRRRVWHAVRALSFPDLADAPAAVAALVAARVARTEADVSRRADLAALLDALPADTLRSVLASVLPAKHPAMGRGGGKAALVAAMQAAAPAQRIVTAVRAAVGPLMCMAPEVARLFERLQRLYFLSEGQDISAFVAAARGGVRWPRYPLCSAALSVWPTRSALLAYEEALARGAALEDALQDGDNERAWSCLEPALAALRAGAHKQVAWDDACAPMPNPVPVPRVAAHWQASGDQQQPARGDLGPSGERQSSDQISGDQQQQQQQQQCGEQCGEQWWEEQEQEQAWQQDSQQELVFPFSPEQEPDQQRPDQQQPDQQKPDQQRPDQQRPDQQEPDQLRPDQQRPDQPPEQPQQEGGDGLGRAPAAGAGAAAPPQPAARPLFYARFTAGWVYASLGTVAASLLERGRRYAEAVELLRLLLGGNACVARRGAWWARLSINLEHLKQADAALEAAEAALADPYVRHGDRLALQRRVLRLGKPPRRWKLPAWAAAALAEPAERRVVGRPLAGSIGSRNRYYGYDGSQQVNVEELALQHYAREAEGGWRGIHTEGGIWATLFGLVMWDILFSDVPGVFQTPFQSAPLDLDTDAFFPARRAAIEARLQEVALDGAADLISGCWEANRGALCRGVSWSRLSLRELLEIAECVGGVGLSVVLRLMAEDHGGSSGGLPDLLLWRLSPHKEARMVEVKGPTDRLSEQQRAWIACMAAAGMQVEVCKVVEPA</sequence>
<dbReference type="GO" id="GO:0004528">
    <property type="term" value="F:phosphodiesterase I activity"/>
    <property type="evidence" value="ECO:0007669"/>
    <property type="project" value="UniProtKB-EC"/>
</dbReference>
<evidence type="ECO:0000256" key="6">
    <source>
        <dbReference type="ARBA" id="ARBA00022842"/>
    </source>
</evidence>
<comment type="similarity">
    <text evidence="2 8">Belongs to the FAN1 family.</text>
</comment>
<dbReference type="GO" id="GO:0008409">
    <property type="term" value="F:5'-3' exonuclease activity"/>
    <property type="evidence" value="ECO:0007669"/>
    <property type="project" value="TreeGrafter"/>
</dbReference>
<dbReference type="Pfam" id="PF08774">
    <property type="entry name" value="VRR_NUC"/>
    <property type="match status" value="1"/>
</dbReference>
<evidence type="ECO:0000256" key="2">
    <source>
        <dbReference type="ARBA" id="ARBA00005533"/>
    </source>
</evidence>
<keyword evidence="7 8" id="KW-0464">Manganese</keyword>
<evidence type="ECO:0000259" key="11">
    <source>
        <dbReference type="SMART" id="SM00990"/>
    </source>
</evidence>
<dbReference type="CDD" id="cd22326">
    <property type="entry name" value="FAN1-like"/>
    <property type="match status" value="1"/>
</dbReference>
<evidence type="ECO:0000256" key="8">
    <source>
        <dbReference type="RuleBase" id="RU365033"/>
    </source>
</evidence>